<organism evidence="9 10">
    <name type="scientific">Tothia fuscella</name>
    <dbReference type="NCBI Taxonomy" id="1048955"/>
    <lineage>
        <taxon>Eukaryota</taxon>
        <taxon>Fungi</taxon>
        <taxon>Dikarya</taxon>
        <taxon>Ascomycota</taxon>
        <taxon>Pezizomycotina</taxon>
        <taxon>Dothideomycetes</taxon>
        <taxon>Pleosporomycetidae</taxon>
        <taxon>Venturiales</taxon>
        <taxon>Cylindrosympodiaceae</taxon>
        <taxon>Tothia</taxon>
    </lineage>
</organism>
<evidence type="ECO:0000256" key="1">
    <source>
        <dbReference type="ARBA" id="ARBA00004906"/>
    </source>
</evidence>
<sequence length="610" mass="69518">MGNSSLDLESGAIFEEEPDLLSLNNALRALVEIFPDVEPEVFREMLSQVSADSRLEIVTMQLLKNDTKWIRGRYRRLAKPDESSLGGKLTARRRRPTQALLVREDVFRNETYKIAVKKALYEEFKGLSHSAIKAVLAEQNYYYTTSRIELLAIVSKSWRFSVSIFLFRRKTPSTDPNLHPFLQWTAQDKKRLSPRLISTLNPELDDELFRTLVAPILAKEKEAQEIVDFALAHNLRDKESNEAGETYDCECCYSSVTVDNMAACDDQCHFLCFRCISHTVNEAIYGQGWTKSIDVVRGTVRCVAPCSDGECSGCIPFEMVYRAVTEKTTGKQTMQKLEDRIASESIAKAHLPLAHCPFCSYAEVDELHLGHAWKLRKSLENVLISSWAVFMLYSTDTLGYFTAICACIFTSTFFFPSPLTASLTRLAAKSRGLRFSCRSLTCSKKSCMRCHSLWRDPHECYSSQLASLQQTLESAMTSAIKRTCPKCNVSFVKSAGCNRLVCVCGYQMCYLCRHEIGKEGYEHFCQHFRATGGSCKQCEKCDLYRAEDEVEVIKRARESAEKQWWQSEGKGVSKDLVQHQPLVGRSWWDWSTWEEWLDTVLERVVILDSS</sequence>
<dbReference type="PANTHER" id="PTHR22770">
    <property type="entry name" value="UBIQUITIN CONJUGATING ENZYME 7 INTERACTING PROTEIN-RELATED"/>
    <property type="match status" value="1"/>
</dbReference>
<dbReference type="Pfam" id="PF26191">
    <property type="entry name" value="RING-HC_RBR_RNF216"/>
    <property type="match status" value="1"/>
</dbReference>
<dbReference type="Proteomes" id="UP000800235">
    <property type="component" value="Unassembled WGS sequence"/>
</dbReference>
<reference evidence="9" key="1">
    <citation type="journal article" date="2020" name="Stud. Mycol.">
        <title>101 Dothideomycetes genomes: a test case for predicting lifestyles and emergence of pathogens.</title>
        <authorList>
            <person name="Haridas S."/>
            <person name="Albert R."/>
            <person name="Binder M."/>
            <person name="Bloem J."/>
            <person name="Labutti K."/>
            <person name="Salamov A."/>
            <person name="Andreopoulos B."/>
            <person name="Baker S."/>
            <person name="Barry K."/>
            <person name="Bills G."/>
            <person name="Bluhm B."/>
            <person name="Cannon C."/>
            <person name="Castanera R."/>
            <person name="Culley D."/>
            <person name="Daum C."/>
            <person name="Ezra D."/>
            <person name="Gonzalez J."/>
            <person name="Henrissat B."/>
            <person name="Kuo A."/>
            <person name="Liang C."/>
            <person name="Lipzen A."/>
            <person name="Lutzoni F."/>
            <person name="Magnuson J."/>
            <person name="Mondo S."/>
            <person name="Nolan M."/>
            <person name="Ohm R."/>
            <person name="Pangilinan J."/>
            <person name="Park H.-J."/>
            <person name="Ramirez L."/>
            <person name="Alfaro M."/>
            <person name="Sun H."/>
            <person name="Tritt A."/>
            <person name="Yoshinaga Y."/>
            <person name="Zwiers L.-H."/>
            <person name="Turgeon B."/>
            <person name="Goodwin S."/>
            <person name="Spatafora J."/>
            <person name="Crous P."/>
            <person name="Grigoriev I."/>
        </authorList>
    </citation>
    <scope>NUCLEOTIDE SEQUENCE</scope>
    <source>
        <strain evidence="9">CBS 130266</strain>
    </source>
</reference>
<dbReference type="InterPro" id="IPR044066">
    <property type="entry name" value="TRIAD_supradom"/>
</dbReference>
<dbReference type="Pfam" id="PF26112">
    <property type="entry name" value="UBA_RNF216"/>
    <property type="match status" value="1"/>
</dbReference>
<accession>A0A9P4NXI2</accession>
<dbReference type="EMBL" id="MU007020">
    <property type="protein sequence ID" value="KAF2433546.1"/>
    <property type="molecule type" value="Genomic_DNA"/>
</dbReference>
<keyword evidence="5" id="KW-0863">Zinc-finger</keyword>
<feature type="domain" description="RING-type" evidence="8">
    <location>
        <begin position="245"/>
        <end position="539"/>
    </location>
</feature>
<protein>
    <recommendedName>
        <fullName evidence="8">RING-type domain-containing protein</fullName>
    </recommendedName>
</protein>
<dbReference type="InterPro" id="IPR058758">
    <property type="entry name" value="UBA_RNF216"/>
</dbReference>
<dbReference type="GO" id="GO:0016740">
    <property type="term" value="F:transferase activity"/>
    <property type="evidence" value="ECO:0007669"/>
    <property type="project" value="UniProtKB-KW"/>
</dbReference>
<dbReference type="Gene3D" id="1.20.120.1750">
    <property type="match status" value="1"/>
</dbReference>
<evidence type="ECO:0000313" key="10">
    <source>
        <dbReference type="Proteomes" id="UP000800235"/>
    </source>
</evidence>
<evidence type="ECO:0000256" key="3">
    <source>
        <dbReference type="ARBA" id="ARBA00022723"/>
    </source>
</evidence>
<comment type="caution">
    <text evidence="9">The sequence shown here is derived from an EMBL/GenBank/DDBJ whole genome shotgun (WGS) entry which is preliminary data.</text>
</comment>
<keyword evidence="2" id="KW-0808">Transferase</keyword>
<dbReference type="GO" id="GO:0008270">
    <property type="term" value="F:zinc ion binding"/>
    <property type="evidence" value="ECO:0007669"/>
    <property type="project" value="UniProtKB-KW"/>
</dbReference>
<keyword evidence="6" id="KW-0833">Ubl conjugation pathway</keyword>
<dbReference type="Pfam" id="PF26200">
    <property type="entry name" value="Rcat_RNF216"/>
    <property type="match status" value="1"/>
</dbReference>
<evidence type="ECO:0000256" key="6">
    <source>
        <dbReference type="ARBA" id="ARBA00022786"/>
    </source>
</evidence>
<keyword evidence="7" id="KW-0862">Zinc</keyword>
<dbReference type="InterPro" id="IPR047544">
    <property type="entry name" value="RING-HC_RBR_RNF216"/>
</dbReference>
<dbReference type="AlphaFoldDB" id="A0A9P4NXI2"/>
<dbReference type="InterPro" id="IPR051628">
    <property type="entry name" value="LUBAC_E3_Ligases"/>
</dbReference>
<dbReference type="OrthoDB" id="10009520at2759"/>
<dbReference type="SUPFAM" id="SSF57850">
    <property type="entry name" value="RING/U-box"/>
    <property type="match status" value="1"/>
</dbReference>
<evidence type="ECO:0000259" key="8">
    <source>
        <dbReference type="PROSITE" id="PS51873"/>
    </source>
</evidence>
<proteinExistence type="predicted"/>
<evidence type="ECO:0000256" key="5">
    <source>
        <dbReference type="ARBA" id="ARBA00022771"/>
    </source>
</evidence>
<keyword evidence="4" id="KW-0677">Repeat</keyword>
<dbReference type="InterPro" id="IPR047546">
    <property type="entry name" value="Rcat_RBR_RNF216"/>
</dbReference>
<name>A0A9P4NXI2_9PEZI</name>
<evidence type="ECO:0000256" key="2">
    <source>
        <dbReference type="ARBA" id="ARBA00022679"/>
    </source>
</evidence>
<dbReference type="PROSITE" id="PS51873">
    <property type="entry name" value="TRIAD"/>
    <property type="match status" value="1"/>
</dbReference>
<keyword evidence="10" id="KW-1185">Reference proteome</keyword>
<dbReference type="CDD" id="cd20353">
    <property type="entry name" value="Rcat_RBR_RNF216"/>
    <property type="match status" value="1"/>
</dbReference>
<comment type="pathway">
    <text evidence="1">Protein modification; protein ubiquitination.</text>
</comment>
<dbReference type="PANTHER" id="PTHR22770:SF42">
    <property type="entry name" value="FINGER PROTEIN (ZIN), PUTATIVE (AFU_ORTHOLOGUE AFUA_4G03910)-RELATED"/>
    <property type="match status" value="1"/>
</dbReference>
<gene>
    <name evidence="9" type="ORF">EJ08DRAFT_58885</name>
</gene>
<keyword evidence="3" id="KW-0479">Metal-binding</keyword>
<evidence type="ECO:0000313" key="9">
    <source>
        <dbReference type="EMBL" id="KAF2433546.1"/>
    </source>
</evidence>
<evidence type="ECO:0000256" key="7">
    <source>
        <dbReference type="ARBA" id="ARBA00022833"/>
    </source>
</evidence>
<evidence type="ECO:0000256" key="4">
    <source>
        <dbReference type="ARBA" id="ARBA00022737"/>
    </source>
</evidence>